<dbReference type="PROSITE" id="PS52035">
    <property type="entry name" value="PEPTIDASE_M14"/>
    <property type="match status" value="1"/>
</dbReference>
<dbReference type="InterPro" id="IPR008969">
    <property type="entry name" value="CarboxyPept-like_regulatory"/>
</dbReference>
<keyword evidence="9" id="KW-0378">Hydrolase</keyword>
<dbReference type="Gene3D" id="3.40.630.10">
    <property type="entry name" value="Zn peptidases"/>
    <property type="match status" value="1"/>
</dbReference>
<keyword evidence="11" id="KW-0482">Metalloprotease</keyword>
<dbReference type="GO" id="GO:0004181">
    <property type="term" value="F:metallocarboxypeptidase activity"/>
    <property type="evidence" value="ECO:0007669"/>
    <property type="project" value="InterPro"/>
</dbReference>
<dbReference type="GO" id="GO:0016485">
    <property type="term" value="P:protein processing"/>
    <property type="evidence" value="ECO:0007669"/>
    <property type="project" value="TreeGrafter"/>
</dbReference>
<protein>
    <recommendedName>
        <fullName evidence="14">Peptidase M14 domain-containing protein</fullName>
    </recommendedName>
</protein>
<organism evidence="15 16">
    <name type="scientific">Apolygus lucorum</name>
    <name type="common">Small green plant bug</name>
    <name type="synonym">Lygocoris lucorum</name>
    <dbReference type="NCBI Taxonomy" id="248454"/>
    <lineage>
        <taxon>Eukaryota</taxon>
        <taxon>Metazoa</taxon>
        <taxon>Ecdysozoa</taxon>
        <taxon>Arthropoda</taxon>
        <taxon>Hexapoda</taxon>
        <taxon>Insecta</taxon>
        <taxon>Pterygota</taxon>
        <taxon>Neoptera</taxon>
        <taxon>Paraneoptera</taxon>
        <taxon>Hemiptera</taxon>
        <taxon>Heteroptera</taxon>
        <taxon>Panheteroptera</taxon>
        <taxon>Cimicomorpha</taxon>
        <taxon>Miridae</taxon>
        <taxon>Mirini</taxon>
        <taxon>Apolygus</taxon>
    </lineage>
</organism>
<sequence length="567" mass="63741">MLSAGGGVLMSQVRGLVSQLCFPEVGSAGGRSIKVSPTPSLARVSPAYVLIPIQGVPTEFNNEGRDLTRETVNSHIAWKRYLASPRATVDAVVMFAVFVIALVPLASCSFEWKHHDNNELKAALDAVHEKCPTVTRVYQLMHTSIRGVPLYVIEFASNPGKHKLLVPEFKYIANMHGNEVLGRELLLKLADYLCDKFNEGDTEVQRLLELTRIHLLPSMNPDGWQVATDTGGKDYLLGRTNNNSIDLNRNFPDLDRIMFSNELGHLENNNHLLPMVDRLSQPIQPETKAVIQWIMTTPFVLSANFHGGDLVANYPYDESRSGSSTEYTRSPDDETFRNLALAYSMNHADMWDPHHEPCGIMGYNFGKQGGITNGAAWYSVPGGMQDFNYLSSNDFEITIELGCEKYPEADQLENEWERNKDAFLAYMWEVHSGIKGQVRDAVSGKPITNAIIHVRNITGNNVYDIMHDITSVHDGDYFRLLSAGDYEVTAYKDGYLPKTQPVQVINAAHTEAPRFDFELVPVPPVSLQDGYNNNLDYEAYHESIPRPNDLSKRWYQVLLKQYNNPQN</sequence>
<comment type="subcellular location">
    <subcellularLocation>
        <location evidence="2">Secreted</location>
    </subcellularLocation>
</comment>
<comment type="cofactor">
    <cofactor evidence="1">
        <name>Zn(2+)</name>
        <dbReference type="ChEBI" id="CHEBI:29105"/>
    </cofactor>
</comment>
<dbReference type="GO" id="GO:0005615">
    <property type="term" value="C:extracellular space"/>
    <property type="evidence" value="ECO:0007669"/>
    <property type="project" value="TreeGrafter"/>
</dbReference>
<dbReference type="InterPro" id="IPR050753">
    <property type="entry name" value="Peptidase_M14_domain"/>
</dbReference>
<reference evidence="15" key="1">
    <citation type="journal article" date="2021" name="Mol. Ecol. Resour.">
        <title>Apolygus lucorum genome provides insights into omnivorousness and mesophyll feeding.</title>
        <authorList>
            <person name="Liu Y."/>
            <person name="Liu H."/>
            <person name="Wang H."/>
            <person name="Huang T."/>
            <person name="Liu B."/>
            <person name="Yang B."/>
            <person name="Yin L."/>
            <person name="Li B."/>
            <person name="Zhang Y."/>
            <person name="Zhang S."/>
            <person name="Jiang F."/>
            <person name="Zhang X."/>
            <person name="Ren Y."/>
            <person name="Wang B."/>
            <person name="Wang S."/>
            <person name="Lu Y."/>
            <person name="Wu K."/>
            <person name="Fan W."/>
            <person name="Wang G."/>
        </authorList>
    </citation>
    <scope>NUCLEOTIDE SEQUENCE</scope>
    <source>
        <strain evidence="15">12Hb</strain>
    </source>
</reference>
<dbReference type="Gene3D" id="2.60.40.1120">
    <property type="entry name" value="Carboxypeptidase-like, regulatory domain"/>
    <property type="match status" value="1"/>
</dbReference>
<evidence type="ECO:0000313" key="15">
    <source>
        <dbReference type="EMBL" id="KAF6210441.1"/>
    </source>
</evidence>
<dbReference type="FunFam" id="3.40.630.10:FF:000013">
    <property type="entry name" value="carboxypeptidase N catalytic chain"/>
    <property type="match status" value="1"/>
</dbReference>
<evidence type="ECO:0000256" key="10">
    <source>
        <dbReference type="ARBA" id="ARBA00022833"/>
    </source>
</evidence>
<keyword evidence="5" id="KW-0121">Carboxypeptidase</keyword>
<evidence type="ECO:0000256" key="3">
    <source>
        <dbReference type="ARBA" id="ARBA00005988"/>
    </source>
</evidence>
<dbReference type="InterPro" id="IPR057247">
    <property type="entry name" value="CARBOXYPEPT_ZN_2"/>
</dbReference>
<keyword evidence="4" id="KW-0964">Secreted</keyword>
<dbReference type="PROSITE" id="PS00132">
    <property type="entry name" value="CARBOXYPEPT_ZN_1"/>
    <property type="match status" value="1"/>
</dbReference>
<dbReference type="OrthoDB" id="10249045at2759"/>
<evidence type="ECO:0000259" key="14">
    <source>
        <dbReference type="PROSITE" id="PS52035"/>
    </source>
</evidence>
<dbReference type="Pfam" id="PF13620">
    <property type="entry name" value="CarboxypepD_reg"/>
    <property type="match status" value="1"/>
</dbReference>
<dbReference type="GO" id="GO:0008270">
    <property type="term" value="F:zinc ion binding"/>
    <property type="evidence" value="ECO:0007669"/>
    <property type="project" value="InterPro"/>
</dbReference>
<dbReference type="PANTHER" id="PTHR11532:SF93">
    <property type="entry name" value="CARBOXYPEPTIDASE E"/>
    <property type="match status" value="1"/>
</dbReference>
<evidence type="ECO:0000256" key="7">
    <source>
        <dbReference type="ARBA" id="ARBA00022723"/>
    </source>
</evidence>
<evidence type="ECO:0000256" key="2">
    <source>
        <dbReference type="ARBA" id="ARBA00004613"/>
    </source>
</evidence>
<dbReference type="AlphaFoldDB" id="A0A8S9XQ51"/>
<keyword evidence="7" id="KW-0479">Metal-binding</keyword>
<keyword evidence="8" id="KW-0732">Signal</keyword>
<evidence type="ECO:0000256" key="1">
    <source>
        <dbReference type="ARBA" id="ARBA00001947"/>
    </source>
</evidence>
<name>A0A8S9XQ51_APOLU</name>
<accession>A0A8S9XQ51</accession>
<keyword evidence="12" id="KW-0325">Glycoprotein</keyword>
<dbReference type="SUPFAM" id="SSF53187">
    <property type="entry name" value="Zn-dependent exopeptidases"/>
    <property type="match status" value="1"/>
</dbReference>
<dbReference type="InterPro" id="IPR057246">
    <property type="entry name" value="CARBOXYPEPT_ZN_1"/>
</dbReference>
<keyword evidence="10" id="KW-0862">Zinc</keyword>
<evidence type="ECO:0000256" key="4">
    <source>
        <dbReference type="ARBA" id="ARBA00022525"/>
    </source>
</evidence>
<dbReference type="CDD" id="cd03858">
    <property type="entry name" value="M14_CP_N-E_like"/>
    <property type="match status" value="1"/>
</dbReference>
<feature type="domain" description="Peptidase M14" evidence="14">
    <location>
        <begin position="113"/>
        <end position="430"/>
    </location>
</feature>
<evidence type="ECO:0000256" key="12">
    <source>
        <dbReference type="ARBA" id="ARBA00023180"/>
    </source>
</evidence>
<comment type="caution">
    <text evidence="15">The sequence shown here is derived from an EMBL/GenBank/DDBJ whole genome shotgun (WGS) entry which is preliminary data.</text>
</comment>
<evidence type="ECO:0000256" key="6">
    <source>
        <dbReference type="ARBA" id="ARBA00022670"/>
    </source>
</evidence>
<dbReference type="PANTHER" id="PTHR11532">
    <property type="entry name" value="PROTEASE M14 CARBOXYPEPTIDASE"/>
    <property type="match status" value="1"/>
</dbReference>
<dbReference type="EMBL" id="WIXP02000005">
    <property type="protein sequence ID" value="KAF6210441.1"/>
    <property type="molecule type" value="Genomic_DNA"/>
</dbReference>
<feature type="active site" description="Proton donor/acceptor" evidence="13">
    <location>
        <position position="400"/>
    </location>
</feature>
<dbReference type="InterPro" id="IPR000834">
    <property type="entry name" value="Peptidase_M14"/>
</dbReference>
<evidence type="ECO:0000256" key="11">
    <source>
        <dbReference type="ARBA" id="ARBA00023049"/>
    </source>
</evidence>
<evidence type="ECO:0000256" key="13">
    <source>
        <dbReference type="PROSITE-ProRule" id="PRU01379"/>
    </source>
</evidence>
<dbReference type="SUPFAM" id="SSF49464">
    <property type="entry name" value="Carboxypeptidase regulatory domain-like"/>
    <property type="match status" value="1"/>
</dbReference>
<comment type="similarity">
    <text evidence="3 13">Belongs to the peptidase M14 family.</text>
</comment>
<keyword evidence="16" id="KW-1185">Reference proteome</keyword>
<dbReference type="Proteomes" id="UP000466442">
    <property type="component" value="Linkage Group LG5"/>
</dbReference>
<dbReference type="PROSITE" id="PS00133">
    <property type="entry name" value="CARBOXYPEPT_ZN_2"/>
    <property type="match status" value="1"/>
</dbReference>
<proteinExistence type="inferred from homology"/>
<evidence type="ECO:0000313" key="16">
    <source>
        <dbReference type="Proteomes" id="UP000466442"/>
    </source>
</evidence>
<dbReference type="CDD" id="cd11308">
    <property type="entry name" value="Peptidase_M14NE-CP-C_like"/>
    <property type="match status" value="1"/>
</dbReference>
<keyword evidence="6" id="KW-0645">Protease</keyword>
<evidence type="ECO:0000256" key="9">
    <source>
        <dbReference type="ARBA" id="ARBA00022801"/>
    </source>
</evidence>
<dbReference type="PRINTS" id="PR00765">
    <property type="entry name" value="CRBOXYPTASEA"/>
</dbReference>
<dbReference type="GO" id="GO:0006518">
    <property type="term" value="P:peptide metabolic process"/>
    <property type="evidence" value="ECO:0007669"/>
    <property type="project" value="TreeGrafter"/>
</dbReference>
<gene>
    <name evidence="15" type="ORF">GE061_013547</name>
</gene>
<dbReference type="SMART" id="SM00631">
    <property type="entry name" value="Zn_pept"/>
    <property type="match status" value="1"/>
</dbReference>
<evidence type="ECO:0000256" key="8">
    <source>
        <dbReference type="ARBA" id="ARBA00022729"/>
    </source>
</evidence>
<evidence type="ECO:0000256" key="5">
    <source>
        <dbReference type="ARBA" id="ARBA00022645"/>
    </source>
</evidence>
<dbReference type="Pfam" id="PF00246">
    <property type="entry name" value="Peptidase_M14"/>
    <property type="match status" value="1"/>
</dbReference>